<dbReference type="AlphaFoldDB" id="A0A1W1CT16"/>
<name>A0A1W1CT16_9ZZZZ</name>
<evidence type="ECO:0000313" key="1">
    <source>
        <dbReference type="EMBL" id="SFV68909.1"/>
    </source>
</evidence>
<organism evidence="1">
    <name type="scientific">hydrothermal vent metagenome</name>
    <dbReference type="NCBI Taxonomy" id="652676"/>
    <lineage>
        <taxon>unclassified sequences</taxon>
        <taxon>metagenomes</taxon>
        <taxon>ecological metagenomes</taxon>
    </lineage>
</organism>
<protein>
    <submittedName>
        <fullName evidence="1">Uncharacterized protein</fullName>
    </submittedName>
</protein>
<sequence length="61" mass="7194">MLHRKMKLATLLILIASAFMFEGCIPPNEHVGKPAPHTYKDQSYGRGYYYSRPYNGDYYYR</sequence>
<proteinExistence type="predicted"/>
<accession>A0A1W1CT16</accession>
<dbReference type="EMBL" id="FPHI01000042">
    <property type="protein sequence ID" value="SFV68909.1"/>
    <property type="molecule type" value="Genomic_DNA"/>
</dbReference>
<gene>
    <name evidence="1" type="ORF">MNB_SV-3-266</name>
</gene>
<reference evidence="1" key="1">
    <citation type="submission" date="2016-10" db="EMBL/GenBank/DDBJ databases">
        <authorList>
            <person name="de Groot N.N."/>
        </authorList>
    </citation>
    <scope>NUCLEOTIDE SEQUENCE</scope>
</reference>